<reference evidence="3" key="2">
    <citation type="journal article" date="2021" name="PeerJ">
        <title>Extensive microbial diversity within the chicken gut microbiome revealed by metagenomics and culture.</title>
        <authorList>
            <person name="Gilroy R."/>
            <person name="Ravi A."/>
            <person name="Getino M."/>
            <person name="Pursley I."/>
            <person name="Horton D.L."/>
            <person name="Alikhan N.F."/>
            <person name="Baker D."/>
            <person name="Gharbi K."/>
            <person name="Hall N."/>
            <person name="Watson M."/>
            <person name="Adriaenssens E.M."/>
            <person name="Foster-Nyarko E."/>
            <person name="Jarju S."/>
            <person name="Secka A."/>
            <person name="Antonio M."/>
            <person name="Oren A."/>
            <person name="Chaudhuri R.R."/>
            <person name="La Ragione R."/>
            <person name="Hildebrand F."/>
            <person name="Pallen M.J."/>
        </authorList>
    </citation>
    <scope>NUCLEOTIDE SEQUENCE</scope>
    <source>
        <strain evidence="3">CHK195-4489</strain>
    </source>
</reference>
<keyword evidence="2" id="KW-1133">Transmembrane helix</keyword>
<feature type="compositionally biased region" description="Low complexity" evidence="1">
    <location>
        <begin position="54"/>
        <end position="66"/>
    </location>
</feature>
<name>A0A9D1LB39_9CLOT</name>
<dbReference type="Proteomes" id="UP000824089">
    <property type="component" value="Unassembled WGS sequence"/>
</dbReference>
<accession>A0A9D1LB39</accession>
<feature type="transmembrane region" description="Helical" evidence="2">
    <location>
        <begin position="91"/>
        <end position="119"/>
    </location>
</feature>
<sequence length="308" mass="33952">MKFRLDYTKKGSEEVVDRLSVYIEKWRLRKLREQRRRQPAVYEARKRNTHKIVADQAAQRSAAQTARPKRPASTARRNVSRRKEKLGTKKVLSRVGISVLTFLLAIVLLAVAVDLVVLYGPSKAARDRFVLTVTETSAGKFLATWFLSDETVREIVEGNAVIDSGSTTDTTLIKLPEENPGTDPENPGQTTDLNSIELIDIEGKTYKGKLLIVQNPKRVYIGTPAAYGTDREGVSTIDMVRNANALYGVNGGGFYDTGKGNGGVPTGRENSDGIVISKGELLWGSRNQEYEIIGINRQGILVLGKMTG</sequence>
<evidence type="ECO:0000313" key="3">
    <source>
        <dbReference type="EMBL" id="HIU29843.1"/>
    </source>
</evidence>
<gene>
    <name evidence="3" type="ORF">IAD50_06045</name>
</gene>
<evidence type="ECO:0000313" key="4">
    <source>
        <dbReference type="Proteomes" id="UP000824089"/>
    </source>
</evidence>
<evidence type="ECO:0000256" key="1">
    <source>
        <dbReference type="SAM" id="MobiDB-lite"/>
    </source>
</evidence>
<reference evidence="3" key="1">
    <citation type="submission" date="2020-10" db="EMBL/GenBank/DDBJ databases">
        <authorList>
            <person name="Gilroy R."/>
        </authorList>
    </citation>
    <scope>NUCLEOTIDE SEQUENCE</scope>
    <source>
        <strain evidence="3">CHK195-4489</strain>
    </source>
</reference>
<feature type="region of interest" description="Disordered" evidence="1">
    <location>
        <begin position="54"/>
        <end position="81"/>
    </location>
</feature>
<evidence type="ECO:0000256" key="2">
    <source>
        <dbReference type="SAM" id="Phobius"/>
    </source>
</evidence>
<dbReference type="EMBL" id="DVMM01000126">
    <property type="protein sequence ID" value="HIU29843.1"/>
    <property type="molecule type" value="Genomic_DNA"/>
</dbReference>
<proteinExistence type="predicted"/>
<comment type="caution">
    <text evidence="3">The sequence shown here is derived from an EMBL/GenBank/DDBJ whole genome shotgun (WGS) entry which is preliminary data.</text>
</comment>
<keyword evidence="2" id="KW-0812">Transmembrane</keyword>
<feature type="non-terminal residue" evidence="3">
    <location>
        <position position="308"/>
    </location>
</feature>
<dbReference type="AlphaFoldDB" id="A0A9D1LB39"/>
<protein>
    <submittedName>
        <fullName evidence="3">Uncharacterized protein</fullName>
    </submittedName>
</protein>
<organism evidence="3 4">
    <name type="scientific">Candidatus Egerieisoma faecipullorum</name>
    <dbReference type="NCBI Taxonomy" id="2840963"/>
    <lineage>
        <taxon>Bacteria</taxon>
        <taxon>Bacillati</taxon>
        <taxon>Bacillota</taxon>
        <taxon>Clostridia</taxon>
        <taxon>Eubacteriales</taxon>
        <taxon>Clostridiaceae</taxon>
        <taxon>Clostridiaceae incertae sedis</taxon>
        <taxon>Candidatus Egerieisoma</taxon>
    </lineage>
</organism>
<keyword evidence="2" id="KW-0472">Membrane</keyword>